<dbReference type="EMBL" id="UINC01208826">
    <property type="protein sequence ID" value="SVE31564.1"/>
    <property type="molecule type" value="Genomic_DNA"/>
</dbReference>
<feature type="non-terminal residue" evidence="1">
    <location>
        <position position="1"/>
    </location>
</feature>
<evidence type="ECO:0000313" key="1">
    <source>
        <dbReference type="EMBL" id="SVE31564.1"/>
    </source>
</evidence>
<dbReference type="AlphaFoldDB" id="A0A383CHG0"/>
<dbReference type="Gene3D" id="3.40.50.2000">
    <property type="entry name" value="Glycogen Phosphorylase B"/>
    <property type="match status" value="1"/>
</dbReference>
<name>A0A383CHG0_9ZZZZ</name>
<sequence length="184" mass="21423">KFNNEIHQTALNSKTIIGYVGIISSWFFDFELVQKVAKYFSSYEIHLYGPCVSHVQGHLDQLLQTSNILYFKEKPYEELPQIMSTFTVGIIPLFSIPEVWRLASGKFLQYLGAGIPVVSVKMDQYSKIKNNIFLAKTHKEFISSLEKALKHSFIPMNEELKKYDWKKISIEFRNELEEAIESFK</sequence>
<gene>
    <name evidence="1" type="ORF">METZ01_LOCUS484418</name>
</gene>
<accession>A0A383CHG0</accession>
<reference evidence="1" key="1">
    <citation type="submission" date="2018-05" db="EMBL/GenBank/DDBJ databases">
        <authorList>
            <person name="Lanie J.A."/>
            <person name="Ng W.-L."/>
            <person name="Kazmierczak K.M."/>
            <person name="Andrzejewski T.M."/>
            <person name="Davidsen T.M."/>
            <person name="Wayne K.J."/>
            <person name="Tettelin H."/>
            <person name="Glass J.I."/>
            <person name="Rusch D."/>
            <person name="Podicherti R."/>
            <person name="Tsui H.-C.T."/>
            <person name="Winkler M.E."/>
        </authorList>
    </citation>
    <scope>NUCLEOTIDE SEQUENCE</scope>
</reference>
<organism evidence="1">
    <name type="scientific">marine metagenome</name>
    <dbReference type="NCBI Taxonomy" id="408172"/>
    <lineage>
        <taxon>unclassified sequences</taxon>
        <taxon>metagenomes</taxon>
        <taxon>ecological metagenomes</taxon>
    </lineage>
</organism>
<evidence type="ECO:0008006" key="2">
    <source>
        <dbReference type="Google" id="ProtNLM"/>
    </source>
</evidence>
<protein>
    <recommendedName>
        <fullName evidence="2">Glycosyl transferase family 1 domain-containing protein</fullName>
    </recommendedName>
</protein>
<proteinExistence type="predicted"/>